<dbReference type="PATRIC" id="fig|273035.7.peg.1452"/>
<dbReference type="GO" id="GO:0005840">
    <property type="term" value="C:ribosome"/>
    <property type="evidence" value="ECO:0007669"/>
    <property type="project" value="UniProtKB-KW"/>
</dbReference>
<dbReference type="NCBIfam" id="TIGR00030">
    <property type="entry name" value="S21p"/>
    <property type="match status" value="1"/>
</dbReference>
<dbReference type="GO" id="GO:1990904">
    <property type="term" value="C:ribonucleoprotein complex"/>
    <property type="evidence" value="ECO:0007669"/>
    <property type="project" value="UniProtKB-KW"/>
</dbReference>
<proteinExistence type="inferred from homology"/>
<dbReference type="InterPro" id="IPR001911">
    <property type="entry name" value="Ribosomal_bS21"/>
</dbReference>
<dbReference type="Proteomes" id="UP000062963">
    <property type="component" value="Chromosome"/>
</dbReference>
<comment type="similarity">
    <text evidence="1 5">Belongs to the bacterial ribosomal protein bS21 family.</text>
</comment>
<dbReference type="AlphaFoldDB" id="A0A0K2JHI6"/>
<sequence>MATVVVKAGEPLDKALKRFNKVSSVKRKEARKREHWMSKKEKRRYKQEQSRSFR</sequence>
<organism evidence="7 8">
    <name type="scientific">Spiroplasma kunkelii CR2-3x</name>
    <dbReference type="NCBI Taxonomy" id="273035"/>
    <lineage>
        <taxon>Bacteria</taxon>
        <taxon>Bacillati</taxon>
        <taxon>Mycoplasmatota</taxon>
        <taxon>Mollicutes</taxon>
        <taxon>Entomoplasmatales</taxon>
        <taxon>Spiroplasmataceae</taxon>
        <taxon>Spiroplasma</taxon>
    </lineage>
</organism>
<keyword evidence="3 5" id="KW-0687">Ribonucleoprotein</keyword>
<feature type="region of interest" description="Disordered" evidence="6">
    <location>
        <begin position="23"/>
        <end position="54"/>
    </location>
</feature>
<evidence type="ECO:0000256" key="4">
    <source>
        <dbReference type="ARBA" id="ARBA00035135"/>
    </source>
</evidence>
<evidence type="ECO:0000256" key="6">
    <source>
        <dbReference type="SAM" id="MobiDB-lite"/>
    </source>
</evidence>
<dbReference type="HAMAP" id="MF_00358">
    <property type="entry name" value="Ribosomal_bS21"/>
    <property type="match status" value="1"/>
</dbReference>
<keyword evidence="2 5" id="KW-0689">Ribosomal protein</keyword>
<reference evidence="7 8" key="1">
    <citation type="journal article" date="2015" name="Genome Announc.">
        <title>Complete Genome Sequence of Spiroplasma kunkelii Strain CR2-3x, Causal Agent of Corn Stunt Disease in Zea mays L.</title>
        <authorList>
            <person name="Davis R.E."/>
            <person name="Shao J."/>
            <person name="Dally E.L."/>
            <person name="Zhao Y."/>
            <person name="Gasparich G.E."/>
            <person name="Gaynor B.J."/>
            <person name="Athey J.C."/>
            <person name="Harrison N.A."/>
            <person name="Donofrio N."/>
        </authorList>
    </citation>
    <scope>NUCLEOTIDE SEQUENCE [LARGE SCALE GENOMIC DNA]</scope>
    <source>
        <strain evidence="7 8">CR2-3x</strain>
    </source>
</reference>
<accession>A0A0K2JHI6</accession>
<name>A0A0K2JHI6_SPIKU</name>
<dbReference type="GO" id="GO:0003735">
    <property type="term" value="F:structural constituent of ribosome"/>
    <property type="evidence" value="ECO:0007669"/>
    <property type="project" value="InterPro"/>
</dbReference>
<dbReference type="OrthoDB" id="399815at2"/>
<protein>
    <recommendedName>
        <fullName evidence="4 5">Small ribosomal subunit protein bS21</fullName>
    </recommendedName>
</protein>
<keyword evidence="8" id="KW-1185">Reference proteome</keyword>
<evidence type="ECO:0000256" key="2">
    <source>
        <dbReference type="ARBA" id="ARBA00022980"/>
    </source>
</evidence>
<evidence type="ECO:0000256" key="3">
    <source>
        <dbReference type="ARBA" id="ARBA00023274"/>
    </source>
</evidence>
<evidence type="ECO:0000313" key="7">
    <source>
        <dbReference type="EMBL" id="ALA98060.1"/>
    </source>
</evidence>
<evidence type="ECO:0000313" key="8">
    <source>
        <dbReference type="Proteomes" id="UP000062963"/>
    </source>
</evidence>
<evidence type="ECO:0000256" key="5">
    <source>
        <dbReference type="HAMAP-Rule" id="MF_00358"/>
    </source>
</evidence>
<dbReference type="KEGG" id="skn:SKUN_001184"/>
<gene>
    <name evidence="5 7" type="primary">rpsU</name>
    <name evidence="7" type="ORF">SKUN_001184</name>
</gene>
<dbReference type="RefSeq" id="WP_004028656.1">
    <property type="nucleotide sequence ID" value="NZ_CP010899.1"/>
</dbReference>
<dbReference type="EMBL" id="CP010899">
    <property type="protein sequence ID" value="ALA98060.1"/>
    <property type="molecule type" value="Genomic_DNA"/>
</dbReference>
<evidence type="ECO:0000256" key="1">
    <source>
        <dbReference type="ARBA" id="ARBA00006640"/>
    </source>
</evidence>
<dbReference type="GO" id="GO:0006412">
    <property type="term" value="P:translation"/>
    <property type="evidence" value="ECO:0007669"/>
    <property type="project" value="UniProtKB-UniRule"/>
</dbReference>